<keyword evidence="10" id="KW-1185">Reference proteome</keyword>
<organism evidence="9 10">
    <name type="scientific">Pyrinomonas methylaliphatogenes</name>
    <dbReference type="NCBI Taxonomy" id="454194"/>
    <lineage>
        <taxon>Bacteria</taxon>
        <taxon>Pseudomonadati</taxon>
        <taxon>Acidobacteriota</taxon>
        <taxon>Blastocatellia</taxon>
        <taxon>Blastocatellales</taxon>
        <taxon>Pyrinomonadaceae</taxon>
        <taxon>Pyrinomonas</taxon>
    </lineage>
</organism>
<proteinExistence type="predicted"/>
<keyword evidence="5" id="KW-0175">Coiled coil</keyword>
<evidence type="ECO:0000256" key="6">
    <source>
        <dbReference type="SAM" id="MobiDB-lite"/>
    </source>
</evidence>
<dbReference type="PANTHER" id="PTHR30329">
    <property type="entry name" value="STATOR ELEMENT OF FLAGELLAR MOTOR COMPLEX"/>
    <property type="match status" value="1"/>
</dbReference>
<dbReference type="OrthoDB" id="113254at2"/>
<dbReference type="InterPro" id="IPR006665">
    <property type="entry name" value="OmpA-like"/>
</dbReference>
<name>A0A0B6X1D6_9BACT</name>
<reference evidence="9 10" key="2">
    <citation type="submission" date="2015-01" db="EMBL/GenBank/DDBJ databases">
        <title>Complete genome sequence of Pyrinomonas methylaliphatogenes type strain K22T.</title>
        <authorList>
            <person name="Lee K.C.Y."/>
            <person name="Power J.F."/>
            <person name="Dunfield P.F."/>
            <person name="Morgan X.C."/>
            <person name="Huttenhower C."/>
            <person name="Stott M.B."/>
        </authorList>
    </citation>
    <scope>NUCLEOTIDE SEQUENCE [LARGE SCALE GENOMIC DNA]</scope>
    <source>
        <strain evidence="9 10">K22</strain>
    </source>
</reference>
<evidence type="ECO:0000256" key="3">
    <source>
        <dbReference type="ARBA" id="ARBA00023237"/>
    </source>
</evidence>
<dbReference type="PANTHER" id="PTHR30329:SF21">
    <property type="entry name" value="LIPOPROTEIN YIAD-RELATED"/>
    <property type="match status" value="1"/>
</dbReference>
<gene>
    <name evidence="9" type="ORF">PYK22_02850</name>
</gene>
<dbReference type="RefSeq" id="WP_041978284.1">
    <property type="nucleotide sequence ID" value="NZ_CBXV010000008.1"/>
</dbReference>
<evidence type="ECO:0000313" key="9">
    <source>
        <dbReference type="EMBL" id="CDM66812.1"/>
    </source>
</evidence>
<feature type="compositionally biased region" description="Polar residues" evidence="6">
    <location>
        <begin position="346"/>
        <end position="359"/>
    </location>
</feature>
<dbReference type="PROSITE" id="PS51123">
    <property type="entry name" value="OMPA_2"/>
    <property type="match status" value="1"/>
</dbReference>
<evidence type="ECO:0000256" key="7">
    <source>
        <dbReference type="SAM" id="SignalP"/>
    </source>
</evidence>
<dbReference type="GO" id="GO:0009279">
    <property type="term" value="C:cell outer membrane"/>
    <property type="evidence" value="ECO:0007669"/>
    <property type="project" value="UniProtKB-SubCell"/>
</dbReference>
<feature type="domain" description="OmpA-like" evidence="8">
    <location>
        <begin position="211"/>
        <end position="330"/>
    </location>
</feature>
<evidence type="ECO:0000259" key="8">
    <source>
        <dbReference type="PROSITE" id="PS51123"/>
    </source>
</evidence>
<feature type="chain" id="PRO_5002110020" evidence="7">
    <location>
        <begin position="26"/>
        <end position="359"/>
    </location>
</feature>
<accession>A0A0B6X1D6</accession>
<evidence type="ECO:0000256" key="2">
    <source>
        <dbReference type="ARBA" id="ARBA00023136"/>
    </source>
</evidence>
<dbReference type="Gene3D" id="3.30.1330.60">
    <property type="entry name" value="OmpA-like domain"/>
    <property type="match status" value="1"/>
</dbReference>
<reference evidence="9 10" key="1">
    <citation type="submission" date="2013-12" db="EMBL/GenBank/DDBJ databases">
        <authorList>
            <person name="Stott M."/>
        </authorList>
    </citation>
    <scope>NUCLEOTIDE SEQUENCE [LARGE SCALE GENOMIC DNA]</scope>
    <source>
        <strain evidence="9 10">K22</strain>
    </source>
</reference>
<sequence precursor="true">MKTKLTILRAVLFAMTLIVAPAALAQSAQDAGTQTAPAAGASVRSVANGQKMKIKGVVVRRNGDNFVVRDANGVDTVVRLTDRTSVKERKSNPFRRAKNYAMTDILPGLNLEVEGRGDTTGQLVAEKVQFSDDELRVARALEARVTPVESRVSSTESRLSQVEQNAQRLSGQLEELAAISNAARGGAVAAQATADAAVAGVRATNERISALDDYVPQQVLTVNFRVGSAVLSPQAKAQLDQLAQQAQQAKGYMIEVTGFADATGSPEFNRRLSQRRADAVVRYLVEIHKIPLRRIITPYGFGESQPVADNTTREGRARNRRVEVRLLVSRGLTQPAPEMNVPPAPTTTTRMTGSNNPGL</sequence>
<dbReference type="InterPro" id="IPR050330">
    <property type="entry name" value="Bact_OuterMem_StrucFunc"/>
</dbReference>
<dbReference type="Pfam" id="PF00691">
    <property type="entry name" value="OmpA"/>
    <property type="match status" value="1"/>
</dbReference>
<keyword evidence="3" id="KW-0998">Cell outer membrane</keyword>
<comment type="subcellular location">
    <subcellularLocation>
        <location evidence="1">Cell outer membrane</location>
    </subcellularLocation>
</comment>
<feature type="signal peptide" evidence="7">
    <location>
        <begin position="1"/>
        <end position="25"/>
    </location>
</feature>
<keyword evidence="2 4" id="KW-0472">Membrane</keyword>
<evidence type="ECO:0000256" key="4">
    <source>
        <dbReference type="PROSITE-ProRule" id="PRU00473"/>
    </source>
</evidence>
<evidence type="ECO:0000256" key="1">
    <source>
        <dbReference type="ARBA" id="ARBA00004442"/>
    </source>
</evidence>
<dbReference type="EMBL" id="CBXV010000008">
    <property type="protein sequence ID" value="CDM66812.1"/>
    <property type="molecule type" value="Genomic_DNA"/>
</dbReference>
<keyword evidence="7" id="KW-0732">Signal</keyword>
<dbReference type="SUPFAM" id="SSF103088">
    <property type="entry name" value="OmpA-like"/>
    <property type="match status" value="1"/>
</dbReference>
<dbReference type="PRINTS" id="PR01021">
    <property type="entry name" value="OMPADOMAIN"/>
</dbReference>
<feature type="region of interest" description="Disordered" evidence="6">
    <location>
        <begin position="332"/>
        <end position="359"/>
    </location>
</feature>
<dbReference type="CDD" id="cd07185">
    <property type="entry name" value="OmpA_C-like"/>
    <property type="match status" value="1"/>
</dbReference>
<dbReference type="InterPro" id="IPR006664">
    <property type="entry name" value="OMP_bac"/>
</dbReference>
<evidence type="ECO:0000313" key="10">
    <source>
        <dbReference type="Proteomes" id="UP000031518"/>
    </source>
</evidence>
<feature type="coiled-coil region" evidence="5">
    <location>
        <begin position="152"/>
        <end position="179"/>
    </location>
</feature>
<evidence type="ECO:0000256" key="5">
    <source>
        <dbReference type="SAM" id="Coils"/>
    </source>
</evidence>
<dbReference type="AlphaFoldDB" id="A0A0B6X1D6"/>
<dbReference type="STRING" id="454194.PYK22_02850"/>
<dbReference type="InterPro" id="IPR036737">
    <property type="entry name" value="OmpA-like_sf"/>
</dbReference>
<dbReference type="Proteomes" id="UP000031518">
    <property type="component" value="Unassembled WGS sequence"/>
</dbReference>
<protein>
    <submittedName>
        <fullName evidence="9">Outer membrane protein/peptidoglycan-associated (Lipo)protein</fullName>
    </submittedName>
</protein>